<keyword evidence="1" id="KW-0812">Transmembrane</keyword>
<dbReference type="GO" id="GO:0016787">
    <property type="term" value="F:hydrolase activity"/>
    <property type="evidence" value="ECO:0007669"/>
    <property type="project" value="UniProtKB-KW"/>
</dbReference>
<organism evidence="3 4">
    <name type="scientific">Dyadobacter psychrophilus</name>
    <dbReference type="NCBI Taxonomy" id="651661"/>
    <lineage>
        <taxon>Bacteria</taxon>
        <taxon>Pseudomonadati</taxon>
        <taxon>Bacteroidota</taxon>
        <taxon>Cytophagia</taxon>
        <taxon>Cytophagales</taxon>
        <taxon>Spirosomataceae</taxon>
        <taxon>Dyadobacter</taxon>
    </lineage>
</organism>
<dbReference type="RefSeq" id="WP_082215708.1">
    <property type="nucleotide sequence ID" value="NZ_FUZA01000003.1"/>
</dbReference>
<feature type="transmembrane region" description="Helical" evidence="1">
    <location>
        <begin position="296"/>
        <end position="314"/>
    </location>
</feature>
<feature type="transmembrane region" description="Helical" evidence="1">
    <location>
        <begin position="334"/>
        <end position="351"/>
    </location>
</feature>
<keyword evidence="1" id="KW-1133">Transmembrane helix</keyword>
<name>A0A1T5FH01_9BACT</name>
<keyword evidence="3" id="KW-0012">Acyltransferase</keyword>
<feature type="transmembrane region" description="Helical" evidence="1">
    <location>
        <begin position="194"/>
        <end position="214"/>
    </location>
</feature>
<evidence type="ECO:0000256" key="1">
    <source>
        <dbReference type="SAM" id="Phobius"/>
    </source>
</evidence>
<dbReference type="OrthoDB" id="9796461at2"/>
<sequence length="374" mass="42812">MQKQQEYFSQLDGLRAIAIILVILFHWFPEGQGINVLANGPLGVTLFFVLSGFLITRILLLSRASAEETGIGQTYKNFLLRRVLRIFPLYYFLLFTVWQAKSIPFIPTINTDFYNYPAHYILYISNFLLETTTNWSDLLSTLWSLAVEEQFYIFWPLVMLSVPLRYMEKVIGGTILLGIISRLVLSFFGHNLGVLMPTCLDAFGLGALWAYILVYDRSPEAFLRNLKIFAAGGLTFFLFFCLTHADSVLVTLFFRTSMAVFCLFFVAHASHGNGFKSIFGKILDNSMLRYIGKISYGLYIYHMVVPSILLPLVIKVFQRIFKVEIILTDALGKALGLALVITVASLSWFFFESPINNLKKYINLRTVRMRVNRH</sequence>
<dbReference type="PANTHER" id="PTHR23028:SF53">
    <property type="entry name" value="ACYL_TRANSF_3 DOMAIN-CONTAINING PROTEIN"/>
    <property type="match status" value="1"/>
</dbReference>
<keyword evidence="3" id="KW-0808">Transferase</keyword>
<accession>A0A1T5FH01</accession>
<evidence type="ECO:0000313" key="4">
    <source>
        <dbReference type="Proteomes" id="UP000190897"/>
    </source>
</evidence>
<evidence type="ECO:0000259" key="2">
    <source>
        <dbReference type="Pfam" id="PF01757"/>
    </source>
</evidence>
<feature type="domain" description="Acyltransferase 3" evidence="2">
    <location>
        <begin position="10"/>
        <end position="344"/>
    </location>
</feature>
<dbReference type="InterPro" id="IPR002656">
    <property type="entry name" value="Acyl_transf_3_dom"/>
</dbReference>
<keyword evidence="3" id="KW-0378">Hydrolase</keyword>
<dbReference type="Pfam" id="PF01757">
    <property type="entry name" value="Acyl_transf_3"/>
    <property type="match status" value="1"/>
</dbReference>
<dbReference type="PANTHER" id="PTHR23028">
    <property type="entry name" value="ACETYLTRANSFERASE"/>
    <property type="match status" value="1"/>
</dbReference>
<feature type="transmembrane region" description="Helical" evidence="1">
    <location>
        <begin position="226"/>
        <end position="245"/>
    </location>
</feature>
<reference evidence="4" key="1">
    <citation type="submission" date="2017-02" db="EMBL/GenBank/DDBJ databases">
        <authorList>
            <person name="Varghese N."/>
            <person name="Submissions S."/>
        </authorList>
    </citation>
    <scope>NUCLEOTIDE SEQUENCE [LARGE SCALE GENOMIC DNA]</scope>
    <source>
        <strain evidence="4">DSM 22270</strain>
    </source>
</reference>
<dbReference type="GO" id="GO:0016020">
    <property type="term" value="C:membrane"/>
    <property type="evidence" value="ECO:0007669"/>
    <property type="project" value="TreeGrafter"/>
</dbReference>
<dbReference type="STRING" id="651661.SAMN05660293_03199"/>
<dbReference type="GO" id="GO:0000271">
    <property type="term" value="P:polysaccharide biosynthetic process"/>
    <property type="evidence" value="ECO:0007669"/>
    <property type="project" value="TreeGrafter"/>
</dbReference>
<feature type="transmembrane region" description="Helical" evidence="1">
    <location>
        <begin position="41"/>
        <end position="62"/>
    </location>
</feature>
<feature type="transmembrane region" description="Helical" evidence="1">
    <location>
        <begin position="138"/>
        <end position="158"/>
    </location>
</feature>
<dbReference type="GO" id="GO:0016747">
    <property type="term" value="F:acyltransferase activity, transferring groups other than amino-acyl groups"/>
    <property type="evidence" value="ECO:0007669"/>
    <property type="project" value="InterPro"/>
</dbReference>
<protein>
    <submittedName>
        <fullName evidence="3">Peptidoglycan/LPS O-acetylase OafA/YrhL, contains acyltransferase and SGNH-hydrolase domains</fullName>
    </submittedName>
</protein>
<gene>
    <name evidence="3" type="ORF">SAMN05660293_03199</name>
</gene>
<dbReference type="Proteomes" id="UP000190897">
    <property type="component" value="Unassembled WGS sequence"/>
</dbReference>
<keyword evidence="1" id="KW-0472">Membrane</keyword>
<feature type="transmembrane region" description="Helical" evidence="1">
    <location>
        <begin position="12"/>
        <end position="29"/>
    </location>
</feature>
<evidence type="ECO:0000313" key="3">
    <source>
        <dbReference type="EMBL" id="SKB95387.1"/>
    </source>
</evidence>
<feature type="transmembrane region" description="Helical" evidence="1">
    <location>
        <begin position="257"/>
        <end position="275"/>
    </location>
</feature>
<feature type="transmembrane region" description="Helical" evidence="1">
    <location>
        <begin position="170"/>
        <end position="188"/>
    </location>
</feature>
<proteinExistence type="predicted"/>
<keyword evidence="4" id="KW-1185">Reference proteome</keyword>
<dbReference type="EMBL" id="FUZA01000003">
    <property type="protein sequence ID" value="SKB95387.1"/>
    <property type="molecule type" value="Genomic_DNA"/>
</dbReference>
<dbReference type="AlphaFoldDB" id="A0A1T5FH01"/>
<feature type="transmembrane region" description="Helical" evidence="1">
    <location>
        <begin position="83"/>
        <end position="100"/>
    </location>
</feature>
<dbReference type="InterPro" id="IPR050879">
    <property type="entry name" value="Acyltransferase_3"/>
</dbReference>